<dbReference type="Proteomes" id="UP000031014">
    <property type="component" value="Unassembled WGS sequence"/>
</dbReference>
<accession>A0A0A8X2A2</accession>
<dbReference type="EMBL" id="BASE01000027">
    <property type="protein sequence ID" value="GAM13162.1"/>
    <property type="molecule type" value="Genomic_DNA"/>
</dbReference>
<organism evidence="2 3">
    <name type="scientific">Mesobacillus selenatarsenatis (strain DSM 18680 / JCM 14380 / FERM P-15431 / SF-1)</name>
    <dbReference type="NCBI Taxonomy" id="1321606"/>
    <lineage>
        <taxon>Bacteria</taxon>
        <taxon>Bacillati</taxon>
        <taxon>Bacillota</taxon>
        <taxon>Bacilli</taxon>
        <taxon>Bacillales</taxon>
        <taxon>Bacillaceae</taxon>
        <taxon>Mesobacillus</taxon>
    </lineage>
</organism>
<dbReference type="AlphaFoldDB" id="A0A0A8X2A2"/>
<keyword evidence="3" id="KW-1185">Reference proteome</keyword>
<feature type="region of interest" description="Disordered" evidence="1">
    <location>
        <begin position="1"/>
        <end position="43"/>
    </location>
</feature>
<comment type="caution">
    <text evidence="2">The sequence shown here is derived from an EMBL/GenBank/DDBJ whole genome shotgun (WGS) entry which is preliminary data.</text>
</comment>
<dbReference type="STRING" id="1321606.SAMD00020551_1300"/>
<gene>
    <name evidence="2" type="ORF">SAMD00020551_1300</name>
</gene>
<dbReference type="RefSeq" id="WP_269745717.1">
    <property type="nucleotide sequence ID" value="NZ_BASE01000027.1"/>
</dbReference>
<protein>
    <submittedName>
        <fullName evidence="2">Uncharacterized protein</fullName>
    </submittedName>
</protein>
<reference evidence="2 3" key="1">
    <citation type="submission" date="2013-06" db="EMBL/GenBank/DDBJ databases">
        <title>Whole genome shotgun sequence of Bacillus selenatarsenatis SF-1.</title>
        <authorList>
            <person name="Kuroda M."/>
            <person name="Sei K."/>
            <person name="Yamashita M."/>
            <person name="Ike M."/>
        </authorList>
    </citation>
    <scope>NUCLEOTIDE SEQUENCE [LARGE SCALE GENOMIC DNA]</scope>
    <source>
        <strain evidence="2 3">SF-1</strain>
    </source>
</reference>
<evidence type="ECO:0000313" key="2">
    <source>
        <dbReference type="EMBL" id="GAM13162.1"/>
    </source>
</evidence>
<sequence>MMTDRKSEVEGEVSVMDVMTDRKSEVERKSVRHDRDDGQKKRG</sequence>
<evidence type="ECO:0000313" key="3">
    <source>
        <dbReference type="Proteomes" id="UP000031014"/>
    </source>
</evidence>
<proteinExistence type="predicted"/>
<evidence type="ECO:0000256" key="1">
    <source>
        <dbReference type="SAM" id="MobiDB-lite"/>
    </source>
</evidence>
<feature type="compositionally biased region" description="Basic and acidic residues" evidence="1">
    <location>
        <begin position="19"/>
        <end position="43"/>
    </location>
</feature>
<name>A0A0A8X2A2_MESS1</name>